<evidence type="ECO:0000256" key="13">
    <source>
        <dbReference type="ARBA" id="ARBA00023146"/>
    </source>
</evidence>
<dbReference type="InterPro" id="IPR041616">
    <property type="entry name" value="PheRS_beta_core"/>
</dbReference>
<dbReference type="InterPro" id="IPR045864">
    <property type="entry name" value="aa-tRNA-synth_II/BPL/LPL"/>
</dbReference>
<dbReference type="HAMAP" id="MF_00283">
    <property type="entry name" value="Phe_tRNA_synth_beta1"/>
    <property type="match status" value="1"/>
</dbReference>
<dbReference type="NCBIfam" id="NF045760">
    <property type="entry name" value="YtpR"/>
    <property type="match status" value="1"/>
</dbReference>
<evidence type="ECO:0000259" key="17">
    <source>
        <dbReference type="PROSITE" id="PS50886"/>
    </source>
</evidence>
<comment type="subcellular location">
    <subcellularLocation>
        <location evidence="1 15">Cytoplasm</location>
    </subcellularLocation>
</comment>
<evidence type="ECO:0000256" key="8">
    <source>
        <dbReference type="ARBA" id="ARBA00022741"/>
    </source>
</evidence>
<evidence type="ECO:0000256" key="5">
    <source>
        <dbReference type="ARBA" id="ARBA00022555"/>
    </source>
</evidence>
<sequence>MRVALEWLRDYLDTERSAAELADILSMIGLEVEAVEDAAPDFSGVLVGHVQRVWAHPAADKLRVAEVDVGAGSSSQIVCGAANLRQGMRVAAALPGATLPHMEIAEAELRGVRSSGMLCSAVELGIDDGSSGILELDADAPVGMDLRAYLRLDDPVFTLGITPNRGDAFSILGVARDLAARCAGRFLAPTLPVASWTPHAGSAQLANSLPIRISDAARDACGSYSALQLDTLPQRLPDRWRERLRRGGQKSIAPMVDWLNVWMLALGQPMHAFDAEKIQGGIEVRWARSGEILDALDGRDLPLDDDMLVIADAAGPVALAGIIGGRRTAVSASTRSVLLEAAYFAARAVQGRARRLGLQTEAAQRYERGVDFRLALPAALALVEQCDVRCAAGATALGTEPRLSEIRLRPQRIARVLGTVIAAETVVQQLQALGCGLRSEGEDHLVLPPSHRYDLRIEADLIEELGRLTGYEHLPTRRPQAILRPLRSTGRHRRALMALLSARGYSEIISYSFIAPELQAQFYPGIGSPVLQNPISADMAVMRAGIWPGLLQTLHFNRNRQQDRQRFFEIGRVFTDQTQRLQIAGALLGAAKAESWLEKARASDFFDLKGDVEAVLGLWPQRRFRFAKVADPALHPGQSAEIFWGERAVGRLGALHPQLAERYDFAESVWLFALDLEILLEASELPRFQPLSPFPSVRRDLALLVPENLTAGDVLAVLAAAESSILQEVSVFDRYIGKNLPEGQVGLGIRLQFQGQTSTLTEAQVQEEVDRLLRALQQVAPIALRN</sequence>
<dbReference type="SMART" id="SM00874">
    <property type="entry name" value="B5"/>
    <property type="match status" value="1"/>
</dbReference>
<proteinExistence type="inferred from homology"/>
<dbReference type="Pfam" id="PF03484">
    <property type="entry name" value="B5"/>
    <property type="match status" value="1"/>
</dbReference>
<feature type="binding site" evidence="15">
    <location>
        <position position="463"/>
    </location>
    <ligand>
        <name>Mg(2+)</name>
        <dbReference type="ChEBI" id="CHEBI:18420"/>
        <note>shared with alpha subunit</note>
    </ligand>
</feature>
<dbReference type="Gene3D" id="3.30.930.10">
    <property type="entry name" value="Bira Bifunctional Protein, Domain 2"/>
    <property type="match status" value="1"/>
</dbReference>
<dbReference type="InterPro" id="IPR005121">
    <property type="entry name" value="Fdx_antiC-bd"/>
</dbReference>
<dbReference type="SMART" id="SM00896">
    <property type="entry name" value="FDX-ACB"/>
    <property type="match status" value="1"/>
</dbReference>
<dbReference type="GO" id="GO:0000049">
    <property type="term" value="F:tRNA binding"/>
    <property type="evidence" value="ECO:0007669"/>
    <property type="project" value="UniProtKB-UniRule"/>
</dbReference>
<keyword evidence="8 15" id="KW-0547">Nucleotide-binding</keyword>
<dbReference type="SUPFAM" id="SSF46955">
    <property type="entry name" value="Putative DNA-binding domain"/>
    <property type="match status" value="1"/>
</dbReference>
<accession>A0AAE2YRA7</accession>
<dbReference type="SMART" id="SM00873">
    <property type="entry name" value="B3_4"/>
    <property type="match status" value="1"/>
</dbReference>
<evidence type="ECO:0000256" key="16">
    <source>
        <dbReference type="PROSITE-ProRule" id="PRU00209"/>
    </source>
</evidence>
<evidence type="ECO:0000256" key="10">
    <source>
        <dbReference type="ARBA" id="ARBA00022842"/>
    </source>
</evidence>
<dbReference type="Pfam" id="PF03147">
    <property type="entry name" value="FDX-ACB"/>
    <property type="match status" value="1"/>
</dbReference>
<evidence type="ECO:0000256" key="9">
    <source>
        <dbReference type="ARBA" id="ARBA00022840"/>
    </source>
</evidence>
<evidence type="ECO:0000313" key="20">
    <source>
        <dbReference type="EMBL" id="MBU2788593.1"/>
    </source>
</evidence>
<dbReference type="SUPFAM" id="SSF50249">
    <property type="entry name" value="Nucleic acid-binding proteins"/>
    <property type="match status" value="1"/>
</dbReference>
<dbReference type="Pfam" id="PF17759">
    <property type="entry name" value="tRNA_synthFbeta"/>
    <property type="match status" value="1"/>
</dbReference>
<dbReference type="RefSeq" id="WP_215871614.1">
    <property type="nucleotide sequence ID" value="NZ_JAAXYO010000154.1"/>
</dbReference>
<dbReference type="SUPFAM" id="SSF55681">
    <property type="entry name" value="Class II aaRS and biotin synthetases"/>
    <property type="match status" value="1"/>
</dbReference>
<feature type="binding site" evidence="15">
    <location>
        <position position="454"/>
    </location>
    <ligand>
        <name>Mg(2+)</name>
        <dbReference type="ChEBI" id="CHEBI:18420"/>
        <note>shared with alpha subunit</note>
    </ligand>
</feature>
<comment type="caution">
    <text evidence="20">The sequence shown here is derived from an EMBL/GenBank/DDBJ whole genome shotgun (WGS) entry which is preliminary data.</text>
</comment>
<evidence type="ECO:0000256" key="4">
    <source>
        <dbReference type="ARBA" id="ARBA00022490"/>
    </source>
</evidence>
<dbReference type="CDD" id="cd02796">
    <property type="entry name" value="tRNA_bind_bactPheRS"/>
    <property type="match status" value="1"/>
</dbReference>
<evidence type="ECO:0000256" key="15">
    <source>
        <dbReference type="HAMAP-Rule" id="MF_00283"/>
    </source>
</evidence>
<keyword evidence="9 15" id="KW-0067">ATP-binding</keyword>
<feature type="binding site" evidence="15">
    <location>
        <position position="464"/>
    </location>
    <ligand>
        <name>Mg(2+)</name>
        <dbReference type="ChEBI" id="CHEBI:18420"/>
        <note>shared with alpha subunit</note>
    </ligand>
</feature>
<dbReference type="Pfam" id="PF01588">
    <property type="entry name" value="tRNA_bind"/>
    <property type="match status" value="1"/>
</dbReference>
<feature type="domain" description="TRNA-binding" evidence="17">
    <location>
        <begin position="39"/>
        <end position="147"/>
    </location>
</feature>
<dbReference type="Gene3D" id="3.30.56.10">
    <property type="match status" value="2"/>
</dbReference>
<evidence type="ECO:0000256" key="7">
    <source>
        <dbReference type="ARBA" id="ARBA00022723"/>
    </source>
</evidence>
<keyword evidence="4 15" id="KW-0963">Cytoplasm</keyword>
<dbReference type="PROSITE" id="PS50886">
    <property type="entry name" value="TRBD"/>
    <property type="match status" value="1"/>
</dbReference>
<dbReference type="InterPro" id="IPR012340">
    <property type="entry name" value="NA-bd_OB-fold"/>
</dbReference>
<keyword evidence="13 15" id="KW-0030">Aminoacyl-tRNA synthetase</keyword>
<keyword evidence="6 15" id="KW-0436">Ligase</keyword>
<dbReference type="Gene3D" id="3.30.70.380">
    <property type="entry name" value="Ferrodoxin-fold anticodon-binding domain"/>
    <property type="match status" value="1"/>
</dbReference>
<evidence type="ECO:0000313" key="21">
    <source>
        <dbReference type="Proteomes" id="UP001197378"/>
    </source>
</evidence>
<dbReference type="InterPro" id="IPR033714">
    <property type="entry name" value="tRNA_bind_bactPheRS"/>
</dbReference>
<evidence type="ECO:0000256" key="2">
    <source>
        <dbReference type="ARBA" id="ARBA00008653"/>
    </source>
</evidence>
<dbReference type="Pfam" id="PF03483">
    <property type="entry name" value="B3_4"/>
    <property type="match status" value="1"/>
</dbReference>
<dbReference type="AlphaFoldDB" id="A0AAE2YRA7"/>
<dbReference type="Gene3D" id="3.50.40.10">
    <property type="entry name" value="Phenylalanyl-trna Synthetase, Chain B, domain 3"/>
    <property type="match status" value="1"/>
</dbReference>
<dbReference type="InterPro" id="IPR005147">
    <property type="entry name" value="tRNA_synthase_B5-dom"/>
</dbReference>
<keyword evidence="11 16" id="KW-0694">RNA-binding</keyword>
<dbReference type="InterPro" id="IPR005146">
    <property type="entry name" value="B3/B4_tRNA-bd"/>
</dbReference>
<dbReference type="EMBL" id="JAAXYO010000154">
    <property type="protein sequence ID" value="MBU2788593.1"/>
    <property type="molecule type" value="Genomic_DNA"/>
</dbReference>
<organism evidence="20 21">
    <name type="scientific">Igneacidithiobacillus copahuensis</name>
    <dbReference type="NCBI Taxonomy" id="2724909"/>
    <lineage>
        <taxon>Bacteria</taxon>
        <taxon>Pseudomonadati</taxon>
        <taxon>Pseudomonadota</taxon>
        <taxon>Acidithiobacillia</taxon>
        <taxon>Acidithiobacillales</taxon>
        <taxon>Acidithiobacillaceae</taxon>
        <taxon>Igneacidithiobacillus</taxon>
    </lineage>
</organism>
<dbReference type="GO" id="GO:0004826">
    <property type="term" value="F:phenylalanine-tRNA ligase activity"/>
    <property type="evidence" value="ECO:0007669"/>
    <property type="project" value="UniProtKB-UniRule"/>
</dbReference>
<evidence type="ECO:0000256" key="1">
    <source>
        <dbReference type="ARBA" id="ARBA00004496"/>
    </source>
</evidence>
<name>A0AAE2YRA7_9PROT</name>
<dbReference type="PROSITE" id="PS51447">
    <property type="entry name" value="FDX_ACB"/>
    <property type="match status" value="1"/>
</dbReference>
<dbReference type="InterPro" id="IPR036690">
    <property type="entry name" value="Fdx_antiC-bd_sf"/>
</dbReference>
<keyword evidence="7 15" id="KW-0479">Metal-binding</keyword>
<feature type="binding site" evidence="15">
    <location>
        <position position="460"/>
    </location>
    <ligand>
        <name>Mg(2+)</name>
        <dbReference type="ChEBI" id="CHEBI:18420"/>
        <note>shared with alpha subunit</note>
    </ligand>
</feature>
<comment type="cofactor">
    <cofactor evidence="15">
        <name>Mg(2+)</name>
        <dbReference type="ChEBI" id="CHEBI:18420"/>
    </cofactor>
    <text evidence="15">Binds 2 magnesium ions per tetramer.</text>
</comment>
<dbReference type="PROSITE" id="PS51483">
    <property type="entry name" value="B5"/>
    <property type="match status" value="1"/>
</dbReference>
<comment type="catalytic activity">
    <reaction evidence="14 15">
        <text>tRNA(Phe) + L-phenylalanine + ATP = L-phenylalanyl-tRNA(Phe) + AMP + diphosphate + H(+)</text>
        <dbReference type="Rhea" id="RHEA:19413"/>
        <dbReference type="Rhea" id="RHEA-COMP:9668"/>
        <dbReference type="Rhea" id="RHEA-COMP:9699"/>
        <dbReference type="ChEBI" id="CHEBI:15378"/>
        <dbReference type="ChEBI" id="CHEBI:30616"/>
        <dbReference type="ChEBI" id="CHEBI:33019"/>
        <dbReference type="ChEBI" id="CHEBI:58095"/>
        <dbReference type="ChEBI" id="CHEBI:78442"/>
        <dbReference type="ChEBI" id="CHEBI:78531"/>
        <dbReference type="ChEBI" id="CHEBI:456215"/>
        <dbReference type="EC" id="6.1.1.20"/>
    </reaction>
</comment>
<dbReference type="GO" id="GO:0006432">
    <property type="term" value="P:phenylalanyl-tRNA aminoacylation"/>
    <property type="evidence" value="ECO:0007669"/>
    <property type="project" value="UniProtKB-UniRule"/>
</dbReference>
<dbReference type="InterPro" id="IPR002547">
    <property type="entry name" value="tRNA-bd_dom"/>
</dbReference>
<keyword evidence="10 15" id="KW-0460">Magnesium</keyword>
<dbReference type="PANTHER" id="PTHR10947">
    <property type="entry name" value="PHENYLALANYL-TRNA SYNTHETASE BETA CHAIN AND LEUCINE-RICH REPEAT-CONTAINING PROTEIN 47"/>
    <property type="match status" value="1"/>
</dbReference>
<dbReference type="InterPro" id="IPR009061">
    <property type="entry name" value="DNA-bd_dom_put_sf"/>
</dbReference>
<evidence type="ECO:0000256" key="6">
    <source>
        <dbReference type="ARBA" id="ARBA00022598"/>
    </source>
</evidence>
<dbReference type="InterPro" id="IPR004532">
    <property type="entry name" value="Phe-tRNA-ligase_IIc_bsu_bact"/>
</dbReference>
<dbReference type="Proteomes" id="UP001197378">
    <property type="component" value="Unassembled WGS sequence"/>
</dbReference>
<protein>
    <recommendedName>
        <fullName evidence="15">Phenylalanine--tRNA ligase beta subunit</fullName>
        <ecNumber evidence="15">6.1.1.20</ecNumber>
    </recommendedName>
    <alternativeName>
        <fullName evidence="15">Phenylalanyl-tRNA synthetase beta subunit</fullName>
        <shortName evidence="15">PheRS</shortName>
    </alternativeName>
</protein>
<comment type="similarity">
    <text evidence="2 15">Belongs to the phenylalanyl-tRNA synthetase beta subunit family. Type 1 subfamily.</text>
</comment>
<dbReference type="SUPFAM" id="SSF56037">
    <property type="entry name" value="PheT/TilS domain"/>
    <property type="match status" value="1"/>
</dbReference>
<dbReference type="SUPFAM" id="SSF54991">
    <property type="entry name" value="Anticodon-binding domain of PheRS"/>
    <property type="match status" value="1"/>
</dbReference>
<dbReference type="InterPro" id="IPR045060">
    <property type="entry name" value="Phe-tRNA-ligase_IIc_bsu"/>
</dbReference>
<dbReference type="GO" id="GO:0009328">
    <property type="term" value="C:phenylalanine-tRNA ligase complex"/>
    <property type="evidence" value="ECO:0007669"/>
    <property type="project" value="TreeGrafter"/>
</dbReference>
<comment type="subunit">
    <text evidence="3 15">Tetramer of two alpha and two beta subunits.</text>
</comment>
<evidence type="ECO:0000259" key="18">
    <source>
        <dbReference type="PROSITE" id="PS51447"/>
    </source>
</evidence>
<dbReference type="GO" id="GO:0000287">
    <property type="term" value="F:magnesium ion binding"/>
    <property type="evidence" value="ECO:0007669"/>
    <property type="project" value="UniProtKB-UniRule"/>
</dbReference>
<gene>
    <name evidence="15" type="primary">pheT</name>
    <name evidence="20" type="ORF">HFQ13_10360</name>
</gene>
<dbReference type="NCBIfam" id="TIGR00472">
    <property type="entry name" value="pheT_bact"/>
    <property type="match status" value="1"/>
</dbReference>
<evidence type="ECO:0000256" key="14">
    <source>
        <dbReference type="ARBA" id="ARBA00049255"/>
    </source>
</evidence>
<dbReference type="InterPro" id="IPR020825">
    <property type="entry name" value="Phe-tRNA_synthase-like_B3/B4"/>
</dbReference>
<evidence type="ECO:0000256" key="11">
    <source>
        <dbReference type="ARBA" id="ARBA00022884"/>
    </source>
</evidence>
<feature type="domain" description="B5" evidence="19">
    <location>
        <begin position="401"/>
        <end position="476"/>
    </location>
</feature>
<evidence type="ECO:0000256" key="3">
    <source>
        <dbReference type="ARBA" id="ARBA00011209"/>
    </source>
</evidence>
<dbReference type="EC" id="6.1.1.20" evidence="15"/>
<evidence type="ECO:0000256" key="12">
    <source>
        <dbReference type="ARBA" id="ARBA00022917"/>
    </source>
</evidence>
<reference evidence="20" key="1">
    <citation type="journal article" date="2021" name="ISME J.">
        <title>Genomic evolution of the class Acidithiobacillia: deep-branching Proteobacteria living in extreme acidic conditions.</title>
        <authorList>
            <person name="Moya-Beltran A."/>
            <person name="Beard S."/>
            <person name="Rojas-Villalobos C."/>
            <person name="Issotta F."/>
            <person name="Gallardo Y."/>
            <person name="Ulloa R."/>
            <person name="Giaveno A."/>
            <person name="Degli Esposti M."/>
            <person name="Johnson D.B."/>
            <person name="Quatrini R."/>
        </authorList>
    </citation>
    <scope>NUCLEOTIDE SEQUENCE</scope>
    <source>
        <strain evidence="20">VAN18-1</strain>
    </source>
</reference>
<evidence type="ECO:0000259" key="19">
    <source>
        <dbReference type="PROSITE" id="PS51483"/>
    </source>
</evidence>
<keyword evidence="21" id="KW-1185">Reference proteome</keyword>
<dbReference type="Gene3D" id="2.40.50.140">
    <property type="entry name" value="Nucleic acid-binding proteins"/>
    <property type="match status" value="1"/>
</dbReference>
<keyword evidence="12 15" id="KW-0648">Protein biosynthesis</keyword>
<dbReference type="FunFam" id="2.40.50.140:FF:000045">
    <property type="entry name" value="Phenylalanine--tRNA ligase beta subunit"/>
    <property type="match status" value="1"/>
</dbReference>
<dbReference type="CDD" id="cd00769">
    <property type="entry name" value="PheRS_beta_core"/>
    <property type="match status" value="1"/>
</dbReference>
<dbReference type="PANTHER" id="PTHR10947:SF0">
    <property type="entry name" value="PHENYLALANINE--TRNA LIGASE BETA SUBUNIT"/>
    <property type="match status" value="1"/>
</dbReference>
<feature type="domain" description="FDX-ACB" evidence="18">
    <location>
        <begin position="692"/>
        <end position="785"/>
    </location>
</feature>
<dbReference type="GO" id="GO:0005524">
    <property type="term" value="F:ATP binding"/>
    <property type="evidence" value="ECO:0007669"/>
    <property type="project" value="UniProtKB-UniRule"/>
</dbReference>
<keyword evidence="5 16" id="KW-0820">tRNA-binding</keyword>